<evidence type="ECO:0000259" key="4">
    <source>
        <dbReference type="Pfam" id="PF02702"/>
    </source>
</evidence>
<dbReference type="Proteomes" id="UP000249260">
    <property type="component" value="Unassembled WGS sequence"/>
</dbReference>
<dbReference type="RefSeq" id="WP_112885818.1">
    <property type="nucleotide sequence ID" value="NZ_QLUW01000010.1"/>
</dbReference>
<evidence type="ECO:0000256" key="1">
    <source>
        <dbReference type="ARBA" id="ARBA00022679"/>
    </source>
</evidence>
<dbReference type="Pfam" id="PF02702">
    <property type="entry name" value="KdpD"/>
    <property type="match status" value="2"/>
</dbReference>
<dbReference type="SUPFAM" id="SSF52540">
    <property type="entry name" value="P-loop containing nucleoside triphosphate hydrolases"/>
    <property type="match status" value="2"/>
</dbReference>
<gene>
    <name evidence="5" type="ORF">DL346_28640</name>
</gene>
<dbReference type="GO" id="GO:0005737">
    <property type="term" value="C:cytoplasm"/>
    <property type="evidence" value="ECO:0007669"/>
    <property type="project" value="UniProtKB-ARBA"/>
</dbReference>
<proteinExistence type="predicted"/>
<evidence type="ECO:0000313" key="5">
    <source>
        <dbReference type="EMBL" id="RAP73190.1"/>
    </source>
</evidence>
<keyword evidence="3" id="KW-0902">Two-component regulatory system</keyword>
<name>A0A328TSC5_9BACL</name>
<dbReference type="GO" id="GO:0005886">
    <property type="term" value="C:plasma membrane"/>
    <property type="evidence" value="ECO:0007669"/>
    <property type="project" value="TreeGrafter"/>
</dbReference>
<dbReference type="EMBL" id="QLUW01000010">
    <property type="protein sequence ID" value="RAP73190.1"/>
    <property type="molecule type" value="Genomic_DNA"/>
</dbReference>
<dbReference type="InterPro" id="IPR027417">
    <property type="entry name" value="P-loop_NTPase"/>
</dbReference>
<evidence type="ECO:0000256" key="3">
    <source>
        <dbReference type="ARBA" id="ARBA00023012"/>
    </source>
</evidence>
<organism evidence="5 6">
    <name type="scientific">Paenibacillus montanisoli</name>
    <dbReference type="NCBI Taxonomy" id="2081970"/>
    <lineage>
        <taxon>Bacteria</taxon>
        <taxon>Bacillati</taxon>
        <taxon>Bacillota</taxon>
        <taxon>Bacilli</taxon>
        <taxon>Bacillales</taxon>
        <taxon>Paenibacillaceae</taxon>
        <taxon>Paenibacillus</taxon>
    </lineage>
</organism>
<keyword evidence="1" id="KW-0808">Transferase</keyword>
<protein>
    <submittedName>
        <fullName evidence="5">Histidine kinase</fullName>
    </submittedName>
</protein>
<dbReference type="InterPro" id="IPR003852">
    <property type="entry name" value="Sig_transdc_His_kinase_KdpD_N"/>
</dbReference>
<dbReference type="GO" id="GO:0000155">
    <property type="term" value="F:phosphorelay sensor kinase activity"/>
    <property type="evidence" value="ECO:0007669"/>
    <property type="project" value="InterPro"/>
</dbReference>
<keyword evidence="6" id="KW-1185">Reference proteome</keyword>
<feature type="domain" description="Signal transduction histidine kinase osmosensitive K+ channel sensor N-terminal" evidence="4">
    <location>
        <begin position="21"/>
        <end position="224"/>
    </location>
</feature>
<dbReference type="PANTHER" id="PTHR45569:SF1">
    <property type="entry name" value="SENSOR PROTEIN KDPD"/>
    <property type="match status" value="1"/>
</dbReference>
<dbReference type="AlphaFoldDB" id="A0A328TSC5"/>
<dbReference type="FunFam" id="3.40.50.300:FF:000483">
    <property type="entry name" value="Sensor histidine kinase KdpD"/>
    <property type="match status" value="1"/>
</dbReference>
<feature type="domain" description="Signal transduction histidine kinase osmosensitive K+ channel sensor N-terminal" evidence="4">
    <location>
        <begin position="411"/>
        <end position="620"/>
    </location>
</feature>
<dbReference type="InterPro" id="IPR052023">
    <property type="entry name" value="Histidine_kinase_KdpD"/>
</dbReference>
<evidence type="ECO:0000256" key="2">
    <source>
        <dbReference type="ARBA" id="ARBA00022777"/>
    </source>
</evidence>
<dbReference type="OrthoDB" id="9806130at2"/>
<dbReference type="Gene3D" id="3.40.50.620">
    <property type="entry name" value="HUPs"/>
    <property type="match status" value="2"/>
</dbReference>
<keyword evidence="2 5" id="KW-0418">Kinase</keyword>
<comment type="caution">
    <text evidence="5">The sequence shown here is derived from an EMBL/GenBank/DDBJ whole genome shotgun (WGS) entry which is preliminary data.</text>
</comment>
<evidence type="ECO:0000313" key="6">
    <source>
        <dbReference type="Proteomes" id="UP000249260"/>
    </source>
</evidence>
<dbReference type="InterPro" id="IPR014729">
    <property type="entry name" value="Rossmann-like_a/b/a_fold"/>
</dbReference>
<accession>A0A328TSC5</accession>
<dbReference type="SUPFAM" id="SSF52402">
    <property type="entry name" value="Adenine nucleotide alpha hydrolases-like"/>
    <property type="match status" value="2"/>
</dbReference>
<sequence length="774" mass="88304">MESFKRKTPEELLQSISKLHRGTLKIYIGPVSGSGKTYHMLREGQTLKQQGIDVVICAVSTLQRPETVEQLGDLERVPSIHWFKDGVERKDLNLDALLERNPEVVLVDGLAHFNREGARFRTRLEDIKFLLSHDISVFTTVNVYELEGYTEIAQKMTGIEAECTVPTDTLEIADEVRLIDVTPETVLTRLAEGHLRGNKDASVFKRGNIGVLRELALRLVAEDVNASLNEHREEMGLVGPSGAAEHILVTTQYHWNGSIYVRRGQQIAKRLNGDLLVVTFRNFKKSLSKEAATFRRSMIKLVEKVGGRFEELPFRSRRSIPRTLVNFAEQNHVTRIVMGHSKHTRWQELWQGSIVNELLRVTRNVDLFLVADSTAHEGERVLPARIAADKEQQKYRRLSTQEVEEKIERIKRGKFKVYIGAAPGVGKTYMMLREGNDHLKKGIDVQIGLLETHNRKETFEQVGQLNIIPRKRIVYQGVNLEEMDTEAIIRSRPEVVLVDELAHTNVPGSKYKKRYEDVLEILDAGISVITTVNVQHLESLNDAVEQITGIRVRETVPDSILQMADEVQLIDVAPEALQHRMRDGKIYAMAKVDQALNNFFKTGNLIALRELALREIADDVDERLESLERKSSLRGPWRRKEVIFVCVNSTPYAERLIRRGFRTAYRLKATWYVNYVSAPGSRSSELEKRLAELERLTVRLGGKFIIHEAAHPKQLAHVLASKAGEVEATQLVIGQPKLTWWESLWQDSVVNRLIRLTRHMDILIVADYDLHKTL</sequence>
<dbReference type="Gene3D" id="3.40.50.300">
    <property type="entry name" value="P-loop containing nucleotide triphosphate hydrolases"/>
    <property type="match status" value="2"/>
</dbReference>
<dbReference type="PANTHER" id="PTHR45569">
    <property type="entry name" value="SENSOR PROTEIN KDPD"/>
    <property type="match status" value="1"/>
</dbReference>
<reference evidence="5 6" key="1">
    <citation type="submission" date="2018-06" db="EMBL/GenBank/DDBJ databases">
        <title>Paenibacillus montanisoli sp. nov., isolated from mountain area soil.</title>
        <authorList>
            <person name="Wu M."/>
        </authorList>
    </citation>
    <scope>NUCLEOTIDE SEQUENCE [LARGE SCALE GENOMIC DNA]</scope>
    <source>
        <strain evidence="5 6">RA17</strain>
    </source>
</reference>